<proteinExistence type="predicted"/>
<organism evidence="1 2">
    <name type="scientific">Humicola insolens</name>
    <name type="common">Soft-rot fungus</name>
    <dbReference type="NCBI Taxonomy" id="85995"/>
    <lineage>
        <taxon>Eukaryota</taxon>
        <taxon>Fungi</taxon>
        <taxon>Dikarya</taxon>
        <taxon>Ascomycota</taxon>
        <taxon>Pezizomycotina</taxon>
        <taxon>Sordariomycetes</taxon>
        <taxon>Sordariomycetidae</taxon>
        <taxon>Sordariales</taxon>
        <taxon>Chaetomiaceae</taxon>
        <taxon>Mycothermus</taxon>
    </lineage>
</organism>
<evidence type="ECO:0000313" key="2">
    <source>
        <dbReference type="Proteomes" id="UP001583172"/>
    </source>
</evidence>
<keyword evidence="2" id="KW-1185">Reference proteome</keyword>
<dbReference type="EMBL" id="JAZGSY010000092">
    <property type="protein sequence ID" value="KAL1840982.1"/>
    <property type="molecule type" value="Genomic_DNA"/>
</dbReference>
<accession>A0ABR3VH15</accession>
<gene>
    <name evidence="1" type="ORF">VTJ49DRAFT_7588</name>
</gene>
<evidence type="ECO:0000313" key="1">
    <source>
        <dbReference type="EMBL" id="KAL1840982.1"/>
    </source>
</evidence>
<reference evidence="1 2" key="1">
    <citation type="journal article" date="2024" name="Commun. Biol.">
        <title>Comparative genomic analysis of thermophilic fungi reveals convergent evolutionary adaptations and gene losses.</title>
        <authorList>
            <person name="Steindorff A.S."/>
            <person name="Aguilar-Pontes M.V."/>
            <person name="Robinson A.J."/>
            <person name="Andreopoulos B."/>
            <person name="LaButti K."/>
            <person name="Kuo A."/>
            <person name="Mondo S."/>
            <person name="Riley R."/>
            <person name="Otillar R."/>
            <person name="Haridas S."/>
            <person name="Lipzen A."/>
            <person name="Grimwood J."/>
            <person name="Schmutz J."/>
            <person name="Clum A."/>
            <person name="Reid I.D."/>
            <person name="Moisan M.C."/>
            <person name="Butler G."/>
            <person name="Nguyen T.T.M."/>
            <person name="Dewar K."/>
            <person name="Conant G."/>
            <person name="Drula E."/>
            <person name="Henrissat B."/>
            <person name="Hansel C."/>
            <person name="Singer S."/>
            <person name="Hutchinson M.I."/>
            <person name="de Vries R.P."/>
            <person name="Natvig D.O."/>
            <person name="Powell A.J."/>
            <person name="Tsang A."/>
            <person name="Grigoriev I.V."/>
        </authorList>
    </citation>
    <scope>NUCLEOTIDE SEQUENCE [LARGE SCALE GENOMIC DNA]</scope>
    <source>
        <strain evidence="1 2">CBS 620.91</strain>
    </source>
</reference>
<dbReference type="Proteomes" id="UP001583172">
    <property type="component" value="Unassembled WGS sequence"/>
</dbReference>
<sequence>MDFFTFSSSKSSASSDVLPDHLQPEQQVLPSNSVEVTPPRDGFLDYGVLITTCVDGDTTTLRTPPFLPKYGPGGSWAVVSKDDVTRKEYSKKWRPMTPQKAFIRVRSQYVIARCTLWETARLSNPSLSNALKHRLKSPSSPTPVRLTADQRELDEALFHGDQALQKAYPRVDEKEYFRSREQSTSVEEEMDKDLDRIKRELLRCEMQFRDRIIYKLRECMVNKKPINYKKVLAEFSQGHNEVMKICGELQAAYKAGLERTKKTIMTCQKLTL</sequence>
<name>A0ABR3VH15_HUMIN</name>
<comment type="caution">
    <text evidence="1">The sequence shown here is derived from an EMBL/GenBank/DDBJ whole genome shotgun (WGS) entry which is preliminary data.</text>
</comment>
<protein>
    <submittedName>
        <fullName evidence="1">Uncharacterized protein</fullName>
    </submittedName>
</protein>